<evidence type="ECO:0000256" key="2">
    <source>
        <dbReference type="ARBA" id="ARBA00023002"/>
    </source>
</evidence>
<name>A0ABP8ES80_9MICO</name>
<evidence type="ECO:0000313" key="5">
    <source>
        <dbReference type="Proteomes" id="UP001499841"/>
    </source>
</evidence>
<organism evidence="4 5">
    <name type="scientific">Georgenia daeguensis</name>
    <dbReference type="NCBI Taxonomy" id="908355"/>
    <lineage>
        <taxon>Bacteria</taxon>
        <taxon>Bacillati</taxon>
        <taxon>Actinomycetota</taxon>
        <taxon>Actinomycetes</taxon>
        <taxon>Micrococcales</taxon>
        <taxon>Bogoriellaceae</taxon>
        <taxon>Georgenia</taxon>
    </lineage>
</organism>
<reference evidence="5" key="1">
    <citation type="journal article" date="2019" name="Int. J. Syst. Evol. Microbiol.">
        <title>The Global Catalogue of Microorganisms (GCM) 10K type strain sequencing project: providing services to taxonomists for standard genome sequencing and annotation.</title>
        <authorList>
            <consortium name="The Broad Institute Genomics Platform"/>
            <consortium name="The Broad Institute Genome Sequencing Center for Infectious Disease"/>
            <person name="Wu L."/>
            <person name="Ma J."/>
        </authorList>
    </citation>
    <scope>NUCLEOTIDE SEQUENCE [LARGE SCALE GENOMIC DNA]</scope>
    <source>
        <strain evidence="5">JCM 17459</strain>
    </source>
</reference>
<dbReference type="InterPro" id="IPR036291">
    <property type="entry name" value="NAD(P)-bd_dom_sf"/>
</dbReference>
<dbReference type="Pfam" id="PF00106">
    <property type="entry name" value="adh_short"/>
    <property type="match status" value="1"/>
</dbReference>
<protein>
    <recommendedName>
        <fullName evidence="6">SDR family NAD(P)-dependent oxidoreductase</fullName>
    </recommendedName>
</protein>
<dbReference type="Proteomes" id="UP001499841">
    <property type="component" value="Unassembled WGS sequence"/>
</dbReference>
<keyword evidence="5" id="KW-1185">Reference proteome</keyword>
<dbReference type="PRINTS" id="PR00081">
    <property type="entry name" value="GDHRDH"/>
</dbReference>
<sequence length="293" mass="30736">MAEAGAGAAQRGDRPDLRRDLRPDPVAGTAVPPARTALVTGASRGIGRALAVGLARAGLDVAVLARDGDRLADVAAEIEALGRRTAVAVADVTDAAAVDRAVADVENALGSIDLLVNNAGRIDTEVPLWEADRDEWWSVVETNVRGPFLLARAVVPGMLARGGGRVIDLNSGAGTRDSADATAYYASKTALFRIGGGLHEAGFARGLRAFELAPGVVDTDMTRSMRSHEGRTEWTDVADVVELAVMIARGGLDELSGRYLRAGTDTPASLRFQLGRGEPAEPVRRLRVADWPG</sequence>
<accession>A0ABP8ES80</accession>
<feature type="compositionally biased region" description="Basic and acidic residues" evidence="3">
    <location>
        <begin position="11"/>
        <end position="23"/>
    </location>
</feature>
<dbReference type="PANTHER" id="PTHR44196:SF1">
    <property type="entry name" value="DEHYDROGENASE_REDUCTASE SDR FAMILY MEMBER 7B"/>
    <property type="match status" value="1"/>
</dbReference>
<gene>
    <name evidence="4" type="ORF">GCM10022262_12100</name>
</gene>
<proteinExistence type="inferred from homology"/>
<comment type="similarity">
    <text evidence="1">Belongs to the short-chain dehydrogenases/reductases (SDR) family.</text>
</comment>
<dbReference type="PANTHER" id="PTHR44196">
    <property type="entry name" value="DEHYDROGENASE/REDUCTASE SDR FAMILY MEMBER 7B"/>
    <property type="match status" value="1"/>
</dbReference>
<evidence type="ECO:0000256" key="3">
    <source>
        <dbReference type="SAM" id="MobiDB-lite"/>
    </source>
</evidence>
<evidence type="ECO:0008006" key="6">
    <source>
        <dbReference type="Google" id="ProtNLM"/>
    </source>
</evidence>
<keyword evidence="2" id="KW-0560">Oxidoreductase</keyword>
<comment type="caution">
    <text evidence="4">The sequence shown here is derived from an EMBL/GenBank/DDBJ whole genome shotgun (WGS) entry which is preliminary data.</text>
</comment>
<dbReference type="SUPFAM" id="SSF51735">
    <property type="entry name" value="NAD(P)-binding Rossmann-fold domains"/>
    <property type="match status" value="1"/>
</dbReference>
<feature type="region of interest" description="Disordered" evidence="3">
    <location>
        <begin position="1"/>
        <end position="29"/>
    </location>
</feature>
<evidence type="ECO:0000256" key="1">
    <source>
        <dbReference type="ARBA" id="ARBA00006484"/>
    </source>
</evidence>
<dbReference type="InterPro" id="IPR002347">
    <property type="entry name" value="SDR_fam"/>
</dbReference>
<evidence type="ECO:0000313" key="4">
    <source>
        <dbReference type="EMBL" id="GAA4286851.1"/>
    </source>
</evidence>
<dbReference type="CDD" id="cd05233">
    <property type="entry name" value="SDR_c"/>
    <property type="match status" value="1"/>
</dbReference>
<dbReference type="RefSeq" id="WP_345038797.1">
    <property type="nucleotide sequence ID" value="NZ_BAABBA010000004.1"/>
</dbReference>
<dbReference type="EMBL" id="BAABBA010000004">
    <property type="protein sequence ID" value="GAA4286851.1"/>
    <property type="molecule type" value="Genomic_DNA"/>
</dbReference>
<dbReference type="Gene3D" id="3.40.50.720">
    <property type="entry name" value="NAD(P)-binding Rossmann-like Domain"/>
    <property type="match status" value="1"/>
</dbReference>